<evidence type="ECO:0000256" key="7">
    <source>
        <dbReference type="ARBA" id="ARBA00012180"/>
    </source>
</evidence>
<dbReference type="GO" id="GO:0004523">
    <property type="term" value="F:RNA-DNA hybrid ribonuclease activity"/>
    <property type="evidence" value="ECO:0007669"/>
    <property type="project" value="UniProtKB-EC"/>
</dbReference>
<reference evidence="15" key="1">
    <citation type="journal article" date="2014" name="Front. Microbiol.">
        <title>High frequency of phylogenetically diverse reductive dehalogenase-homologous genes in deep subseafloor sedimentary metagenomes.</title>
        <authorList>
            <person name="Kawai M."/>
            <person name="Futagami T."/>
            <person name="Toyoda A."/>
            <person name="Takaki Y."/>
            <person name="Nishi S."/>
            <person name="Hori S."/>
            <person name="Arai W."/>
            <person name="Tsubouchi T."/>
            <person name="Morono Y."/>
            <person name="Uchiyama I."/>
            <person name="Ito T."/>
            <person name="Fujiyama A."/>
            <person name="Inagaki F."/>
            <person name="Takami H."/>
        </authorList>
    </citation>
    <scope>NUCLEOTIDE SEQUENCE</scope>
    <source>
        <strain evidence="15">Expedition CK06-06</strain>
    </source>
</reference>
<comment type="similarity">
    <text evidence="6">Belongs to the RNase HII family.</text>
</comment>
<organism evidence="15">
    <name type="scientific">marine sediment metagenome</name>
    <dbReference type="NCBI Taxonomy" id="412755"/>
    <lineage>
        <taxon>unclassified sequences</taxon>
        <taxon>metagenomes</taxon>
        <taxon>ecological metagenomes</taxon>
    </lineage>
</organism>
<comment type="cofactor">
    <cofactor evidence="3">
        <name>Mg(2+)</name>
        <dbReference type="ChEBI" id="CHEBI:18420"/>
    </cofactor>
</comment>
<dbReference type="GO" id="GO:0006298">
    <property type="term" value="P:mismatch repair"/>
    <property type="evidence" value="ECO:0007669"/>
    <property type="project" value="TreeGrafter"/>
</dbReference>
<keyword evidence="13" id="KW-0378">Hydrolase</keyword>
<dbReference type="GO" id="GO:0005737">
    <property type="term" value="C:cytoplasm"/>
    <property type="evidence" value="ECO:0007669"/>
    <property type="project" value="UniProtKB-SubCell"/>
</dbReference>
<dbReference type="HAMAP" id="MF_00052_A">
    <property type="entry name" value="RNase_HII_A"/>
    <property type="match status" value="1"/>
</dbReference>
<dbReference type="GO" id="GO:0043137">
    <property type="term" value="P:DNA replication, removal of RNA primer"/>
    <property type="evidence" value="ECO:0007669"/>
    <property type="project" value="TreeGrafter"/>
</dbReference>
<dbReference type="EMBL" id="BARS01000027">
    <property type="protein sequence ID" value="GAF70471.1"/>
    <property type="molecule type" value="Genomic_DNA"/>
</dbReference>
<evidence type="ECO:0000256" key="3">
    <source>
        <dbReference type="ARBA" id="ARBA00001946"/>
    </source>
</evidence>
<dbReference type="Gene3D" id="1.10.10.460">
    <property type="entry name" value="Ribonuclease hii. Domain 2"/>
    <property type="match status" value="1"/>
</dbReference>
<comment type="function">
    <text evidence="4">Endonuclease that specifically degrades the RNA of RNA-DNA hybrids.</text>
</comment>
<evidence type="ECO:0000256" key="4">
    <source>
        <dbReference type="ARBA" id="ARBA00004065"/>
    </source>
</evidence>
<dbReference type="InterPro" id="IPR001352">
    <property type="entry name" value="RNase_HII/HIII"/>
</dbReference>
<keyword evidence="12" id="KW-0255">Endonuclease</keyword>
<feature type="domain" description="RNase H type-2" evidence="14">
    <location>
        <begin position="1"/>
        <end position="212"/>
    </location>
</feature>
<dbReference type="InterPro" id="IPR024567">
    <property type="entry name" value="RNase_HII/HIII_dom"/>
</dbReference>
<proteinExistence type="inferred from homology"/>
<dbReference type="GO" id="GO:0032299">
    <property type="term" value="C:ribonuclease H2 complex"/>
    <property type="evidence" value="ECO:0007669"/>
    <property type="project" value="TreeGrafter"/>
</dbReference>
<dbReference type="InterPro" id="IPR004649">
    <property type="entry name" value="RNase_H2_suA"/>
</dbReference>
<dbReference type="EC" id="3.1.26.4" evidence="7"/>
<dbReference type="GO" id="GO:0030145">
    <property type="term" value="F:manganese ion binding"/>
    <property type="evidence" value="ECO:0007669"/>
    <property type="project" value="InterPro"/>
</dbReference>
<evidence type="ECO:0000313" key="15">
    <source>
        <dbReference type="EMBL" id="GAF70471.1"/>
    </source>
</evidence>
<dbReference type="Pfam" id="PF01351">
    <property type="entry name" value="RNase_HII"/>
    <property type="match status" value="1"/>
</dbReference>
<comment type="caution">
    <text evidence="15">The sequence shown here is derived from an EMBL/GenBank/DDBJ whole genome shotgun (WGS) entry which is preliminary data.</text>
</comment>
<comment type="subcellular location">
    <subcellularLocation>
        <location evidence="5">Cytoplasm</location>
    </subcellularLocation>
</comment>
<dbReference type="PANTHER" id="PTHR10954">
    <property type="entry name" value="RIBONUCLEASE H2 SUBUNIT A"/>
    <property type="match status" value="1"/>
</dbReference>
<dbReference type="SUPFAM" id="SSF53098">
    <property type="entry name" value="Ribonuclease H-like"/>
    <property type="match status" value="1"/>
</dbReference>
<evidence type="ECO:0000256" key="2">
    <source>
        <dbReference type="ARBA" id="ARBA00001936"/>
    </source>
</evidence>
<evidence type="ECO:0000256" key="1">
    <source>
        <dbReference type="ARBA" id="ARBA00000077"/>
    </source>
</evidence>
<dbReference type="InterPro" id="IPR020787">
    <property type="entry name" value="RNase_HII_arc"/>
</dbReference>
<dbReference type="AlphaFoldDB" id="X0S5K0"/>
<dbReference type="InterPro" id="IPR023160">
    <property type="entry name" value="RNase_HII_hlx-loop-hlx_cap_dom"/>
</dbReference>
<accession>X0S5K0</accession>
<dbReference type="CDD" id="cd07180">
    <property type="entry name" value="RNase_HII_archaea_like"/>
    <property type="match status" value="1"/>
</dbReference>
<comment type="cofactor">
    <cofactor evidence="2">
        <name>Mn(2+)</name>
        <dbReference type="ChEBI" id="CHEBI:29035"/>
    </cofactor>
</comment>
<dbReference type="FunFam" id="1.10.10.460:FF:000001">
    <property type="entry name" value="Ribonuclease"/>
    <property type="match status" value="1"/>
</dbReference>
<keyword evidence="9" id="KW-0963">Cytoplasm</keyword>
<name>X0S5K0_9ZZZZ</name>
<evidence type="ECO:0000256" key="12">
    <source>
        <dbReference type="ARBA" id="ARBA00022759"/>
    </source>
</evidence>
<dbReference type="Gene3D" id="3.30.420.10">
    <property type="entry name" value="Ribonuclease H-like superfamily/Ribonuclease H"/>
    <property type="match status" value="1"/>
</dbReference>
<evidence type="ECO:0000256" key="9">
    <source>
        <dbReference type="ARBA" id="ARBA00022490"/>
    </source>
</evidence>
<evidence type="ECO:0000256" key="8">
    <source>
        <dbReference type="ARBA" id="ARBA00019179"/>
    </source>
</evidence>
<dbReference type="NCBIfam" id="TIGR00729">
    <property type="entry name" value="ribonuclease HII"/>
    <property type="match status" value="1"/>
</dbReference>
<dbReference type="PROSITE" id="PS51975">
    <property type="entry name" value="RNASE_H_2"/>
    <property type="match status" value="1"/>
</dbReference>
<dbReference type="PANTHER" id="PTHR10954:SF23">
    <property type="entry name" value="RIBONUCLEASE"/>
    <property type="match status" value="1"/>
</dbReference>
<comment type="catalytic activity">
    <reaction evidence="1">
        <text>Endonucleolytic cleavage to 5'-phosphomonoester.</text>
        <dbReference type="EC" id="3.1.26.4"/>
    </reaction>
</comment>
<sequence length="218" mass="24649">MICGCDEAGRGPVFGPLVIAGVLFEDDSELASLNVRDSKKITPKRREFLAKKIKERAVKYEILVISASDIDDMRRVMTLNEIEVNAFSKVISRLKPDICYVDAADVNEKRFGKNILSRLSFKPKIISKHKADDIYPIVGAASILAKTTRDEIVRKIAVDLEKKLSLPLGSGYPADPITKKFLKIWVETYGELPPHVRHSWKTAQKLMKESKMRTLDDY</sequence>
<gene>
    <name evidence="15" type="ORF">S01H1_00099</name>
</gene>
<dbReference type="InterPro" id="IPR036397">
    <property type="entry name" value="RNaseH_sf"/>
</dbReference>
<keyword evidence="11" id="KW-0479">Metal-binding</keyword>
<evidence type="ECO:0000256" key="6">
    <source>
        <dbReference type="ARBA" id="ARBA00007383"/>
    </source>
</evidence>
<dbReference type="InterPro" id="IPR012337">
    <property type="entry name" value="RNaseH-like_sf"/>
</dbReference>
<evidence type="ECO:0000256" key="5">
    <source>
        <dbReference type="ARBA" id="ARBA00004496"/>
    </source>
</evidence>
<keyword evidence="10" id="KW-0540">Nuclease</keyword>
<evidence type="ECO:0000256" key="11">
    <source>
        <dbReference type="ARBA" id="ARBA00022723"/>
    </source>
</evidence>
<dbReference type="GO" id="GO:0003723">
    <property type="term" value="F:RNA binding"/>
    <property type="evidence" value="ECO:0007669"/>
    <property type="project" value="InterPro"/>
</dbReference>
<protein>
    <recommendedName>
        <fullName evidence="8">Ribonuclease HII</fullName>
        <ecNumber evidence="7">3.1.26.4</ecNumber>
    </recommendedName>
</protein>
<evidence type="ECO:0000256" key="10">
    <source>
        <dbReference type="ARBA" id="ARBA00022722"/>
    </source>
</evidence>
<evidence type="ECO:0000259" key="14">
    <source>
        <dbReference type="PROSITE" id="PS51975"/>
    </source>
</evidence>
<evidence type="ECO:0000256" key="13">
    <source>
        <dbReference type="ARBA" id="ARBA00022801"/>
    </source>
</evidence>